<dbReference type="GO" id="GO:0005576">
    <property type="term" value="C:extracellular region"/>
    <property type="evidence" value="ECO:0007669"/>
    <property type="project" value="InterPro"/>
</dbReference>
<keyword evidence="4" id="KW-1185">Reference proteome</keyword>
<dbReference type="PROSITE" id="PS51257">
    <property type="entry name" value="PROKAR_LIPOPROTEIN"/>
    <property type="match status" value="1"/>
</dbReference>
<name>A0AAN9BSY9_9CAEN</name>
<dbReference type="AlphaFoldDB" id="A0AAN9BSY9"/>
<protein>
    <recommendedName>
        <fullName evidence="2">Chitin-binding type-2 domain-containing protein</fullName>
    </recommendedName>
</protein>
<dbReference type="GO" id="GO:0008061">
    <property type="term" value="F:chitin binding"/>
    <property type="evidence" value="ECO:0007669"/>
    <property type="project" value="InterPro"/>
</dbReference>
<dbReference type="PROSITE" id="PS50940">
    <property type="entry name" value="CHIT_BIND_II"/>
    <property type="match status" value="1"/>
</dbReference>
<dbReference type="SUPFAM" id="SSF57625">
    <property type="entry name" value="Invertebrate chitin-binding proteins"/>
    <property type="match status" value="1"/>
</dbReference>
<evidence type="ECO:0000313" key="3">
    <source>
        <dbReference type="EMBL" id="KAK7111042.1"/>
    </source>
</evidence>
<evidence type="ECO:0000256" key="1">
    <source>
        <dbReference type="SAM" id="SignalP"/>
    </source>
</evidence>
<evidence type="ECO:0000313" key="4">
    <source>
        <dbReference type="Proteomes" id="UP001374579"/>
    </source>
</evidence>
<reference evidence="3 4" key="1">
    <citation type="submission" date="2024-02" db="EMBL/GenBank/DDBJ databases">
        <title>Chromosome-scale genome assembly of the rough periwinkle Littorina saxatilis.</title>
        <authorList>
            <person name="De Jode A."/>
            <person name="Faria R."/>
            <person name="Formenti G."/>
            <person name="Sims Y."/>
            <person name="Smith T.P."/>
            <person name="Tracey A."/>
            <person name="Wood J.M.D."/>
            <person name="Zagrodzka Z.B."/>
            <person name="Johannesson K."/>
            <person name="Butlin R.K."/>
            <person name="Leder E.H."/>
        </authorList>
    </citation>
    <scope>NUCLEOTIDE SEQUENCE [LARGE SCALE GENOMIC DNA]</scope>
    <source>
        <strain evidence="3">Snail1</strain>
        <tissue evidence="3">Muscle</tissue>
    </source>
</reference>
<sequence length="224" mass="25045">MTRTVLTGLLVVVLSCACVQTDSVARPAHKITRLVERLCREYATQGYPNSNVPLEGYCNVYVHCGVTNTLKVCPVGTFFDRHTCVDSSQSYCPHDPCIGKPDGHQYSDGETCHGFYVCLDDMSFYRKCYDGYSFQANTCVHDRSCNSQVVPVVSGCDDNQYLASPDFPGVYFQRVPGGNYLKRPCPEGLVFDTSVCVCNYPKNYYSEHQTHKAGNPDKGHHWGY</sequence>
<accession>A0AAN9BSY9</accession>
<feature type="domain" description="Chitin-binding type-2" evidence="2">
    <location>
        <begin position="94"/>
        <end position="147"/>
    </location>
</feature>
<evidence type="ECO:0000259" key="2">
    <source>
        <dbReference type="PROSITE" id="PS50940"/>
    </source>
</evidence>
<dbReference type="Gene3D" id="2.170.140.10">
    <property type="entry name" value="Chitin binding domain"/>
    <property type="match status" value="1"/>
</dbReference>
<gene>
    <name evidence="3" type="ORF">V1264_014824</name>
</gene>
<dbReference type="SMART" id="SM00494">
    <property type="entry name" value="ChtBD2"/>
    <property type="match status" value="3"/>
</dbReference>
<keyword evidence="1" id="KW-0732">Signal</keyword>
<feature type="chain" id="PRO_5042959503" description="Chitin-binding type-2 domain-containing protein" evidence="1">
    <location>
        <begin position="22"/>
        <end position="224"/>
    </location>
</feature>
<organism evidence="3 4">
    <name type="scientific">Littorina saxatilis</name>
    <dbReference type="NCBI Taxonomy" id="31220"/>
    <lineage>
        <taxon>Eukaryota</taxon>
        <taxon>Metazoa</taxon>
        <taxon>Spiralia</taxon>
        <taxon>Lophotrochozoa</taxon>
        <taxon>Mollusca</taxon>
        <taxon>Gastropoda</taxon>
        <taxon>Caenogastropoda</taxon>
        <taxon>Littorinimorpha</taxon>
        <taxon>Littorinoidea</taxon>
        <taxon>Littorinidae</taxon>
        <taxon>Littorina</taxon>
    </lineage>
</organism>
<comment type="caution">
    <text evidence="3">The sequence shown here is derived from an EMBL/GenBank/DDBJ whole genome shotgun (WGS) entry which is preliminary data.</text>
</comment>
<dbReference type="EMBL" id="JBAMIC010000003">
    <property type="protein sequence ID" value="KAK7111042.1"/>
    <property type="molecule type" value="Genomic_DNA"/>
</dbReference>
<dbReference type="Proteomes" id="UP001374579">
    <property type="component" value="Unassembled WGS sequence"/>
</dbReference>
<feature type="signal peptide" evidence="1">
    <location>
        <begin position="1"/>
        <end position="21"/>
    </location>
</feature>
<proteinExistence type="predicted"/>
<dbReference type="InterPro" id="IPR036508">
    <property type="entry name" value="Chitin-bd_dom_sf"/>
</dbReference>
<dbReference type="InterPro" id="IPR002557">
    <property type="entry name" value="Chitin-bd_dom"/>
</dbReference>